<dbReference type="Proteomes" id="UP001056120">
    <property type="component" value="Linkage Group LG17"/>
</dbReference>
<comment type="caution">
    <text evidence="1">The sequence shown here is derived from an EMBL/GenBank/DDBJ whole genome shotgun (WGS) entry which is preliminary data.</text>
</comment>
<evidence type="ECO:0000313" key="1">
    <source>
        <dbReference type="EMBL" id="KAI3762255.1"/>
    </source>
</evidence>
<protein>
    <submittedName>
        <fullName evidence="1">Uncharacterized protein</fullName>
    </submittedName>
</protein>
<sequence>MGSHTTRTERIKSVTYSKMSTRVKTIPIGIDLGTTYSCVAAWFDQHNRVEMFPNEQGNTITPSCVACNDTGHLVGEGAKNQITKNPTNTVFDVKRIMGSRFSDTTLQKDIESWPFKVIEGSSDKPMIVLEHMGANKEFSPEEISCMILKNLKAAAEAYLGTTVKDAVITVPAYFSDKQRQATKDAGTLAGLNVMRLINEPTAAAIAYGLEKLGDPNHPQQKNVFVFDLGGGTFDVSLLTISREGTISIKAVGGDTHLGGEDFDKAMVDHCVKEIKKKQKKDVSNNARALGRLKVWCEKAKRDLSSTTETSIDIDCLYEGTDFSMKVTRAKFEELNSVFFKKCIEHVENCLKDGNMHKNNVDDIVLVGGSTRIPKIQQMLEEFFDGKPLCKSINADEAVAYGAAVLAANLSGSGNKAVKDMVLLDVTPLSLGTSIKGEFMSVIIPRNTHIPTMKEECYWTLGNNQIAMLVDVYQGECNEVKDNIFLDKFTLHGVPPAPAGKEGMKICFSIDANGILDVSAELLSTGNKRSIVIAGSGNLSKDDIEKMLKKVEL</sequence>
<dbReference type="EMBL" id="CM042034">
    <property type="protein sequence ID" value="KAI3762255.1"/>
    <property type="molecule type" value="Genomic_DNA"/>
</dbReference>
<name>A0ACB9ETX6_9ASTR</name>
<reference evidence="2" key="1">
    <citation type="journal article" date="2022" name="Mol. Ecol. Resour.">
        <title>The genomes of chicory, endive, great burdock and yacon provide insights into Asteraceae palaeo-polyploidization history and plant inulin production.</title>
        <authorList>
            <person name="Fan W."/>
            <person name="Wang S."/>
            <person name="Wang H."/>
            <person name="Wang A."/>
            <person name="Jiang F."/>
            <person name="Liu H."/>
            <person name="Zhao H."/>
            <person name="Xu D."/>
            <person name="Zhang Y."/>
        </authorList>
    </citation>
    <scope>NUCLEOTIDE SEQUENCE [LARGE SCALE GENOMIC DNA]</scope>
    <source>
        <strain evidence="2">cv. Yunnan</strain>
    </source>
</reference>
<accession>A0ACB9ETX6</accession>
<reference evidence="1 2" key="2">
    <citation type="journal article" date="2022" name="Mol. Ecol. Resour.">
        <title>The genomes of chicory, endive, great burdock and yacon provide insights into Asteraceae paleo-polyploidization history and plant inulin production.</title>
        <authorList>
            <person name="Fan W."/>
            <person name="Wang S."/>
            <person name="Wang H."/>
            <person name="Wang A."/>
            <person name="Jiang F."/>
            <person name="Liu H."/>
            <person name="Zhao H."/>
            <person name="Xu D."/>
            <person name="Zhang Y."/>
        </authorList>
    </citation>
    <scope>NUCLEOTIDE SEQUENCE [LARGE SCALE GENOMIC DNA]</scope>
    <source>
        <strain evidence="2">cv. Yunnan</strain>
        <tissue evidence="1">Leaves</tissue>
    </source>
</reference>
<keyword evidence="2" id="KW-1185">Reference proteome</keyword>
<gene>
    <name evidence="1" type="ORF">L1987_52680</name>
</gene>
<evidence type="ECO:0000313" key="2">
    <source>
        <dbReference type="Proteomes" id="UP001056120"/>
    </source>
</evidence>
<proteinExistence type="predicted"/>
<organism evidence="1 2">
    <name type="scientific">Smallanthus sonchifolius</name>
    <dbReference type="NCBI Taxonomy" id="185202"/>
    <lineage>
        <taxon>Eukaryota</taxon>
        <taxon>Viridiplantae</taxon>
        <taxon>Streptophyta</taxon>
        <taxon>Embryophyta</taxon>
        <taxon>Tracheophyta</taxon>
        <taxon>Spermatophyta</taxon>
        <taxon>Magnoliopsida</taxon>
        <taxon>eudicotyledons</taxon>
        <taxon>Gunneridae</taxon>
        <taxon>Pentapetalae</taxon>
        <taxon>asterids</taxon>
        <taxon>campanulids</taxon>
        <taxon>Asterales</taxon>
        <taxon>Asteraceae</taxon>
        <taxon>Asteroideae</taxon>
        <taxon>Heliantheae alliance</taxon>
        <taxon>Millerieae</taxon>
        <taxon>Smallanthus</taxon>
    </lineage>
</organism>